<dbReference type="Proteomes" id="UP000522081">
    <property type="component" value="Unassembled WGS sequence"/>
</dbReference>
<dbReference type="AlphaFoldDB" id="A0A7Z0BTF1"/>
<dbReference type="EMBL" id="JACBZF010000002">
    <property type="protein sequence ID" value="NYH95134.1"/>
    <property type="molecule type" value="Genomic_DNA"/>
</dbReference>
<gene>
    <name evidence="2" type="ORF">FHS75_001453</name>
</gene>
<keyword evidence="3" id="KW-1185">Reference proteome</keyword>
<comment type="caution">
    <text evidence="2">The sequence shown here is derived from an EMBL/GenBank/DDBJ whole genome shotgun (WGS) entry which is preliminary data.</text>
</comment>
<name>A0A7Z0BTF1_9SPHN</name>
<reference evidence="2 3" key="1">
    <citation type="submission" date="2020-07" db="EMBL/GenBank/DDBJ databases">
        <title>Genomic Encyclopedia of Type Strains, Phase IV (KMG-IV): sequencing the most valuable type-strain genomes for metagenomic binning, comparative biology and taxonomic classification.</title>
        <authorList>
            <person name="Goeker M."/>
        </authorList>
    </citation>
    <scope>NUCLEOTIDE SEQUENCE [LARGE SCALE GENOMIC DNA]</scope>
    <source>
        <strain evidence="2 3">DSM 29043</strain>
    </source>
</reference>
<accession>A0A7Z0BTF1</accession>
<evidence type="ECO:0000256" key="1">
    <source>
        <dbReference type="SAM" id="MobiDB-lite"/>
    </source>
</evidence>
<evidence type="ECO:0000313" key="2">
    <source>
        <dbReference type="EMBL" id="NYH95134.1"/>
    </source>
</evidence>
<feature type="region of interest" description="Disordered" evidence="1">
    <location>
        <begin position="83"/>
        <end position="108"/>
    </location>
</feature>
<proteinExistence type="predicted"/>
<protein>
    <submittedName>
        <fullName evidence="2">Uncharacterized protein</fullName>
    </submittedName>
</protein>
<sequence>MQPCAALRRRHPSEDRHRQFDAAFKGVPGGATHDRAVAQTDSIRGGEAGLAALKAQRNEISVAGEQVQRLSLRIAANRPARLDRQGRPADRMATTRSRPSLDQFRPSAPRHEYFPAFGGGKLRSLAFRQPAQALGRRAHQRQRHRAFARQHQRRQRPVGEMAQGHLRERRFGKRPRDLFDEAGGEFDRSHAAIFEERGQRGAFGQRAGARECFHLGKDLGGGIAFLPRSDGGKQTILRLALQGGIAPQRAQVGVLDHSSRPPGLTSGRK</sequence>
<dbReference type="RefSeq" id="WP_179407009.1">
    <property type="nucleotide sequence ID" value="NZ_BMGF01000002.1"/>
</dbReference>
<evidence type="ECO:0000313" key="3">
    <source>
        <dbReference type="Proteomes" id="UP000522081"/>
    </source>
</evidence>
<organism evidence="2 3">
    <name type="scientific">Novosphingobium marinum</name>
    <dbReference type="NCBI Taxonomy" id="1514948"/>
    <lineage>
        <taxon>Bacteria</taxon>
        <taxon>Pseudomonadati</taxon>
        <taxon>Pseudomonadota</taxon>
        <taxon>Alphaproteobacteria</taxon>
        <taxon>Sphingomonadales</taxon>
        <taxon>Sphingomonadaceae</taxon>
        <taxon>Novosphingobium</taxon>
    </lineage>
</organism>